<organism evidence="2 3">
    <name type="scientific">Mycolicibacterium sarraceniae</name>
    <dbReference type="NCBI Taxonomy" id="1534348"/>
    <lineage>
        <taxon>Bacteria</taxon>
        <taxon>Bacillati</taxon>
        <taxon>Actinomycetota</taxon>
        <taxon>Actinomycetes</taxon>
        <taxon>Mycobacteriales</taxon>
        <taxon>Mycobacteriaceae</taxon>
        <taxon>Mycolicibacterium</taxon>
    </lineage>
</organism>
<keyword evidence="3" id="KW-1185">Reference proteome</keyword>
<proteinExistence type="predicted"/>
<gene>
    <name evidence="2" type="ORF">MSAR_20520</name>
</gene>
<sequence>MPFGGNTTQVDQFGLPLSFTLAQGSFSATRGTAVSRNQVFTTYQNSVPSEFQQLVIKDGQGNPVRIASLRSTQPGALARYRDEPVDAFWSKYQNQAFALTSPGG</sequence>
<feature type="domain" description="GH64" evidence="1">
    <location>
        <begin position="1"/>
        <end position="104"/>
    </location>
</feature>
<dbReference type="PROSITE" id="PS52006">
    <property type="entry name" value="GH64"/>
    <property type="match status" value="1"/>
</dbReference>
<dbReference type="Gene3D" id="2.60.110.10">
    <property type="entry name" value="Thaumatin"/>
    <property type="match status" value="1"/>
</dbReference>
<dbReference type="InterPro" id="IPR032477">
    <property type="entry name" value="Glyco_hydro_64"/>
</dbReference>
<evidence type="ECO:0000259" key="1">
    <source>
        <dbReference type="PROSITE" id="PS52006"/>
    </source>
</evidence>
<dbReference type="Pfam" id="PF16483">
    <property type="entry name" value="Glyco_hydro_64"/>
    <property type="match status" value="1"/>
</dbReference>
<dbReference type="AlphaFoldDB" id="A0A7I7SSY0"/>
<reference evidence="2 3" key="1">
    <citation type="journal article" date="2019" name="Emerg. Microbes Infect.">
        <title>Comprehensive subspecies identification of 175 nontuberculous mycobacteria species based on 7547 genomic profiles.</title>
        <authorList>
            <person name="Matsumoto Y."/>
            <person name="Kinjo T."/>
            <person name="Motooka D."/>
            <person name="Nabeya D."/>
            <person name="Jung N."/>
            <person name="Uechi K."/>
            <person name="Horii T."/>
            <person name="Iida T."/>
            <person name="Fujita J."/>
            <person name="Nakamura S."/>
        </authorList>
    </citation>
    <scope>NUCLEOTIDE SEQUENCE [LARGE SCALE GENOMIC DNA]</scope>
    <source>
        <strain evidence="2 3">JCM 30395</strain>
    </source>
</reference>
<dbReference type="KEGG" id="msar:MSAR_20520"/>
<evidence type="ECO:0000313" key="2">
    <source>
        <dbReference type="EMBL" id="BBY58916.1"/>
    </source>
</evidence>
<dbReference type="Proteomes" id="UP000466445">
    <property type="component" value="Chromosome"/>
</dbReference>
<name>A0A7I7SSY0_9MYCO</name>
<protein>
    <recommendedName>
        <fullName evidence="1">GH64 domain-containing protein</fullName>
    </recommendedName>
</protein>
<accession>A0A7I7SSY0</accession>
<dbReference type="EMBL" id="AP022595">
    <property type="protein sequence ID" value="BBY58916.1"/>
    <property type="molecule type" value="Genomic_DNA"/>
</dbReference>
<dbReference type="InterPro" id="IPR037176">
    <property type="entry name" value="Osmotin/thaumatin-like_sf"/>
</dbReference>
<evidence type="ECO:0000313" key="3">
    <source>
        <dbReference type="Proteomes" id="UP000466445"/>
    </source>
</evidence>